<proteinExistence type="predicted"/>
<feature type="non-terminal residue" evidence="1">
    <location>
        <position position="119"/>
    </location>
</feature>
<evidence type="ECO:0000313" key="1">
    <source>
        <dbReference type="EMBL" id="CAE7939476.1"/>
    </source>
</evidence>
<keyword evidence="2" id="KW-1185">Reference proteome</keyword>
<evidence type="ECO:0000313" key="2">
    <source>
        <dbReference type="Proteomes" id="UP000601435"/>
    </source>
</evidence>
<sequence length="119" mass="13415">MTTQRPHLRRSESLEEIQRAGLFRCTQPSKVLAGFGIIFETRLLGLLEASRCHARYPTIEQVQGAGAHLYNNSKETNHVDVFISHSWSAGRWAKYLALCLFFNFSLAIKSPKPEPSVSP</sequence>
<dbReference type="OrthoDB" id="10439073at2759"/>
<gene>
    <name evidence="1" type="primary">gpmA</name>
    <name evidence="1" type="ORF">SNEC2469_LOCUS33525</name>
</gene>
<organism evidence="1 2">
    <name type="scientific">Symbiodinium necroappetens</name>
    <dbReference type="NCBI Taxonomy" id="1628268"/>
    <lineage>
        <taxon>Eukaryota</taxon>
        <taxon>Sar</taxon>
        <taxon>Alveolata</taxon>
        <taxon>Dinophyceae</taxon>
        <taxon>Suessiales</taxon>
        <taxon>Symbiodiniaceae</taxon>
        <taxon>Symbiodinium</taxon>
    </lineage>
</organism>
<dbReference type="Proteomes" id="UP000601435">
    <property type="component" value="Unassembled WGS sequence"/>
</dbReference>
<name>A0A813C5M6_9DINO</name>
<protein>
    <submittedName>
        <fullName evidence="1">GpmA protein</fullName>
    </submittedName>
</protein>
<comment type="caution">
    <text evidence="1">The sequence shown here is derived from an EMBL/GenBank/DDBJ whole genome shotgun (WGS) entry which is preliminary data.</text>
</comment>
<reference evidence="1" key="1">
    <citation type="submission" date="2021-02" db="EMBL/GenBank/DDBJ databases">
        <authorList>
            <person name="Dougan E. K."/>
            <person name="Rhodes N."/>
            <person name="Thang M."/>
            <person name="Chan C."/>
        </authorList>
    </citation>
    <scope>NUCLEOTIDE SEQUENCE</scope>
</reference>
<dbReference type="AlphaFoldDB" id="A0A813C5M6"/>
<dbReference type="EMBL" id="CAJNJA010088887">
    <property type="protein sequence ID" value="CAE7939476.1"/>
    <property type="molecule type" value="Genomic_DNA"/>
</dbReference>
<accession>A0A813C5M6</accession>